<proteinExistence type="predicted"/>
<accession>B9BHN5</accession>
<dbReference type="EMBL" id="ACFC01000001">
    <property type="protein sequence ID" value="EEE09218.1"/>
    <property type="molecule type" value="Genomic_DNA"/>
</dbReference>
<evidence type="ECO:0000313" key="2">
    <source>
        <dbReference type="EMBL" id="EEE09218.1"/>
    </source>
</evidence>
<sequence length="40" mass="4601">MTHARQPRTHRVSRLSRGLYRGLSRGHRPRAKHRAAGKKG</sequence>
<reference evidence="2 3" key="1">
    <citation type="journal article" date="2012" name="J. Bacteriol.">
        <title>Draft Genome Sequence Determination for Cystic Fibrosis and Chronic Granulomatous Disease Burkholderia multivorans Isolates.</title>
        <authorList>
            <person name="Varga J.J."/>
            <person name="Losada L."/>
            <person name="Zelazny A.M."/>
            <person name="Brinkac L."/>
            <person name="Harkins D."/>
            <person name="Radune D."/>
            <person name="Hostetler J."/>
            <person name="Sampaio E.P."/>
            <person name="Ronning C.M."/>
            <person name="Nierman W.C."/>
            <person name="Greenberg D.E."/>
            <person name="Holland S.M."/>
            <person name="Goldberg J.B."/>
        </authorList>
    </citation>
    <scope>NUCLEOTIDE SEQUENCE [LARGE SCALE GENOMIC DNA]</scope>
    <source>
        <strain evidence="2 3">CGD2</strain>
    </source>
</reference>
<dbReference type="AlphaFoldDB" id="B9BHN5"/>
<evidence type="ECO:0000313" key="3">
    <source>
        <dbReference type="Proteomes" id="UP000004535"/>
    </source>
</evidence>
<name>B9BHN5_9BURK</name>
<organism evidence="2 3">
    <name type="scientific">Burkholderia multivorans CGD2</name>
    <dbReference type="NCBI Taxonomy" id="513052"/>
    <lineage>
        <taxon>Bacteria</taxon>
        <taxon>Pseudomonadati</taxon>
        <taxon>Pseudomonadota</taxon>
        <taxon>Betaproteobacteria</taxon>
        <taxon>Burkholderiales</taxon>
        <taxon>Burkholderiaceae</taxon>
        <taxon>Burkholderia</taxon>
        <taxon>Burkholderia cepacia complex</taxon>
    </lineage>
</organism>
<evidence type="ECO:0000256" key="1">
    <source>
        <dbReference type="SAM" id="MobiDB-lite"/>
    </source>
</evidence>
<protein>
    <submittedName>
        <fullName evidence="2">Uncharacterized protein</fullName>
    </submittedName>
</protein>
<comment type="caution">
    <text evidence="2">The sequence shown here is derived from an EMBL/GenBank/DDBJ whole genome shotgun (WGS) entry which is preliminary data.</text>
</comment>
<gene>
    <name evidence="2" type="ORF">BURMUCGD2_4590</name>
</gene>
<feature type="region of interest" description="Disordered" evidence="1">
    <location>
        <begin position="1"/>
        <end position="40"/>
    </location>
</feature>
<dbReference type="Proteomes" id="UP000004535">
    <property type="component" value="Unassembled WGS sequence"/>
</dbReference>
<feature type="compositionally biased region" description="Basic residues" evidence="1">
    <location>
        <begin position="24"/>
        <end position="40"/>
    </location>
</feature>
<feature type="compositionally biased region" description="Basic residues" evidence="1">
    <location>
        <begin position="1"/>
        <end position="14"/>
    </location>
</feature>